<keyword evidence="1" id="KW-0472">Membrane</keyword>
<dbReference type="EMBL" id="LN890527">
    <property type="protein sequence ID" value="CUS23239.1"/>
    <property type="molecule type" value="Genomic_DNA"/>
</dbReference>
<reference evidence="3" key="1">
    <citation type="submission" date="2015-10" db="EMBL/GenBank/DDBJ databases">
        <authorList>
            <person name="Devillers H."/>
        </authorList>
    </citation>
    <scope>NUCLEOTIDE SEQUENCE [LARGE SCALE GENOMIC DNA]</scope>
</reference>
<feature type="transmembrane region" description="Helical" evidence="1">
    <location>
        <begin position="400"/>
        <end position="421"/>
    </location>
</feature>
<evidence type="ECO:0000256" key="1">
    <source>
        <dbReference type="SAM" id="Phobius"/>
    </source>
</evidence>
<keyword evidence="1" id="KW-1133">Transmembrane helix</keyword>
<dbReference type="OrthoDB" id="4036011at2759"/>
<feature type="transmembrane region" description="Helical" evidence="1">
    <location>
        <begin position="289"/>
        <end position="310"/>
    </location>
</feature>
<accession>A0A0P1KTA8</accession>
<evidence type="ECO:0000313" key="2">
    <source>
        <dbReference type="EMBL" id="CUS23239.1"/>
    </source>
</evidence>
<protein>
    <submittedName>
        <fullName evidence="2">LAQU0S09e00254g1_1</fullName>
    </submittedName>
</protein>
<gene>
    <name evidence="2" type="ORF">LAQU0_S09e00254g</name>
</gene>
<sequence>MHGPLELFPSLRQRLLSCIFKPQVFAPHAVFLFSTWMLYFLFQDETANSSSASSLAIASATLVTTATTTATTTSIAIRTVTHTSSVKTQEAAAAVASAVDSFLSLKANDSAQQVATYIEGFNDNYRLKLRLWNTSLGTQLDSREREYETLIAYNDTIFSNLLSQAQTINASVEYISSSGFLVAADPQSSIVRGLTLNTSFLQSVFGNVSTNLDKIRKLTLPTPPTATASAPSAIEILDSITSNKTNANFTSMLTTKLLGISGSESKLRTTILSRRDSVKEASSKYKQKAIRISSVLGATYIAATFAFASLEYITYRIEVRSTQDTLQRQLQCIDELYTDEALITVARIRAHGSFQHLLICYNNFVKCPVTCTFTEMALALLRKPLSKTWSPAAGVKFVKIYNWWLTANGLHVFCLFFAAVIEGQILKSFLDVSHTAPPTNMYPSNLYRRSEFLRTSMSATTLESISSSCAVFENAVNAEINTVVHERLWDASRGTVAQANMQLEEYFSNVNATLQDQVPTINMSTSYWTTEISSEQLFNFTSFSAVLTREIYEIIVLSANLETKPLIRRSSVPQSQTSAETIRARYEKGCICLLGCVVFYLLCGFLAVAM</sequence>
<proteinExistence type="predicted"/>
<evidence type="ECO:0000313" key="3">
    <source>
        <dbReference type="Proteomes" id="UP000236544"/>
    </source>
</evidence>
<keyword evidence="1" id="KW-0812">Transmembrane</keyword>
<feature type="transmembrane region" description="Helical" evidence="1">
    <location>
        <begin position="590"/>
        <end position="609"/>
    </location>
</feature>
<dbReference type="AlphaFoldDB" id="A0A0P1KTA8"/>
<keyword evidence="3" id="KW-1185">Reference proteome</keyword>
<name>A0A0P1KTA8_9SACH</name>
<organism evidence="2 3">
    <name type="scientific">Lachancea quebecensis</name>
    <dbReference type="NCBI Taxonomy" id="1654605"/>
    <lineage>
        <taxon>Eukaryota</taxon>
        <taxon>Fungi</taxon>
        <taxon>Dikarya</taxon>
        <taxon>Ascomycota</taxon>
        <taxon>Saccharomycotina</taxon>
        <taxon>Saccharomycetes</taxon>
        <taxon>Saccharomycetales</taxon>
        <taxon>Saccharomycetaceae</taxon>
        <taxon>Lachancea</taxon>
    </lineage>
</organism>
<dbReference type="Proteomes" id="UP000236544">
    <property type="component" value="Unassembled WGS sequence"/>
</dbReference>
<feature type="transmembrane region" description="Helical" evidence="1">
    <location>
        <begin position="24"/>
        <end position="42"/>
    </location>
</feature>